<dbReference type="SUPFAM" id="SSF47384">
    <property type="entry name" value="Homodimeric domain of signal transducing histidine kinase"/>
    <property type="match status" value="1"/>
</dbReference>
<evidence type="ECO:0000256" key="1">
    <source>
        <dbReference type="ARBA" id="ARBA00000085"/>
    </source>
</evidence>
<organism evidence="5 6">
    <name type="scientific">Shewanella colwelliana</name>
    <name type="common">Alteromonas colwelliana</name>
    <dbReference type="NCBI Taxonomy" id="23"/>
    <lineage>
        <taxon>Bacteria</taxon>
        <taxon>Pseudomonadati</taxon>
        <taxon>Pseudomonadota</taxon>
        <taxon>Gammaproteobacteria</taxon>
        <taxon>Alteromonadales</taxon>
        <taxon>Shewanellaceae</taxon>
        <taxon>Shewanella</taxon>
    </lineage>
</organism>
<protein>
    <recommendedName>
        <fullName evidence="2">histidine kinase</fullName>
        <ecNumber evidence="2">2.7.13.3</ecNumber>
    </recommendedName>
</protein>
<dbReference type="InterPro" id="IPR036890">
    <property type="entry name" value="HATPase_C_sf"/>
</dbReference>
<feature type="domain" description="Histidine kinase" evidence="4">
    <location>
        <begin position="212"/>
        <end position="441"/>
    </location>
</feature>
<dbReference type="SUPFAM" id="SSF55874">
    <property type="entry name" value="ATPase domain of HSP90 chaperone/DNA topoisomerase II/histidine kinase"/>
    <property type="match status" value="1"/>
</dbReference>
<dbReference type="RefSeq" id="WP_220757348.1">
    <property type="nucleotide sequence ID" value="NZ_BPEU01000025.1"/>
</dbReference>
<dbReference type="Proteomes" id="UP000773469">
    <property type="component" value="Unassembled WGS sequence"/>
</dbReference>
<comment type="catalytic activity">
    <reaction evidence="1">
        <text>ATP + protein L-histidine = ADP + protein N-phospho-L-histidine.</text>
        <dbReference type="EC" id="2.7.13.3"/>
    </reaction>
</comment>
<accession>A0ABQ4P9D5</accession>
<evidence type="ECO:0000259" key="4">
    <source>
        <dbReference type="PROSITE" id="PS50109"/>
    </source>
</evidence>
<dbReference type="InterPro" id="IPR004358">
    <property type="entry name" value="Sig_transdc_His_kin-like_C"/>
</dbReference>
<dbReference type="Pfam" id="PF02518">
    <property type="entry name" value="HATPase_c"/>
    <property type="match status" value="1"/>
</dbReference>
<dbReference type="InterPro" id="IPR003661">
    <property type="entry name" value="HisK_dim/P_dom"/>
</dbReference>
<dbReference type="Gene3D" id="3.30.565.10">
    <property type="entry name" value="Histidine kinase-like ATPase, C-terminal domain"/>
    <property type="match status" value="1"/>
</dbReference>
<dbReference type="InterPro" id="IPR005467">
    <property type="entry name" value="His_kinase_dom"/>
</dbReference>
<dbReference type="PROSITE" id="PS50109">
    <property type="entry name" value="HIS_KIN"/>
    <property type="match status" value="1"/>
</dbReference>
<sequence length="447" mass="48957">MEKKLFDENEGRTLAEAALRQITENTSRETGDQFFRVLVRDLAKALDVYYVIAGRIVVNENMKEHNQTLAIWAGDDFMDNISYPLDDTPCSNVSSQNMCFHASGICTLYPQDQLLVDMAAESYIGMSMIDTQGKTLGILVALDKKPIDQNKRLLGLSLLSIFAARCAAELQHQDREAQLESLVEQRTQTLKAAQKKLLEQEKMAALGSLVAGIAHEINTPIGVAVTGASSLIEFSNTLDKRLNSEEVTIEELQELIDLVNQGAKLIDSNLQRAASLISSFKQLAVDQSNLHQSKIELGEYISSIFIAHAAALRRAKVSYTLTASDKIIMYLPAGKLAQLLSNLIMNSLTHAFPDEQGGQIMVNAEQENDQAVITVADDGIGITDEIKHHIFEPFFTTRRGEGGSGLGMHIVYNIVTSLGGTITIPDSPKGLTFVITLPLSITDHPSP</sequence>
<dbReference type="CDD" id="cd00075">
    <property type="entry name" value="HATPase"/>
    <property type="match status" value="1"/>
</dbReference>
<evidence type="ECO:0000313" key="5">
    <source>
        <dbReference type="EMBL" id="GIU44130.1"/>
    </source>
</evidence>
<evidence type="ECO:0000256" key="3">
    <source>
        <dbReference type="ARBA" id="ARBA00022553"/>
    </source>
</evidence>
<keyword evidence="6" id="KW-1185">Reference proteome</keyword>
<comment type="caution">
    <text evidence="5">The sequence shown here is derived from an EMBL/GenBank/DDBJ whole genome shotgun (WGS) entry which is preliminary data.</text>
</comment>
<proteinExistence type="predicted"/>
<dbReference type="PANTHER" id="PTHR43065:SF47">
    <property type="match status" value="1"/>
</dbReference>
<dbReference type="PANTHER" id="PTHR43065">
    <property type="entry name" value="SENSOR HISTIDINE KINASE"/>
    <property type="match status" value="1"/>
</dbReference>
<evidence type="ECO:0000256" key="2">
    <source>
        <dbReference type="ARBA" id="ARBA00012438"/>
    </source>
</evidence>
<dbReference type="InterPro" id="IPR036097">
    <property type="entry name" value="HisK_dim/P_sf"/>
</dbReference>
<keyword evidence="3" id="KW-0597">Phosphoprotein</keyword>
<dbReference type="SUPFAM" id="SSF55781">
    <property type="entry name" value="GAF domain-like"/>
    <property type="match status" value="1"/>
</dbReference>
<name>A0ABQ4P9D5_SHECO</name>
<dbReference type="InterPro" id="IPR003594">
    <property type="entry name" value="HATPase_dom"/>
</dbReference>
<gene>
    <name evidence="5" type="ORF">TUM3794_31400</name>
</gene>
<dbReference type="PRINTS" id="PR00344">
    <property type="entry name" value="BCTRLSENSOR"/>
</dbReference>
<reference evidence="5 6" key="1">
    <citation type="submission" date="2021-05" db="EMBL/GenBank/DDBJ databases">
        <title>Molecular characterization for Shewanella algae harboring chromosomal blaOXA-55-like strains isolated from clinical and environment sample.</title>
        <authorList>
            <person name="Ohama Y."/>
            <person name="Aoki K."/>
            <person name="Harada S."/>
            <person name="Moriya K."/>
            <person name="Ishii Y."/>
            <person name="Tateda K."/>
        </authorList>
    </citation>
    <scope>NUCLEOTIDE SEQUENCE [LARGE SCALE GENOMIC DNA]</scope>
    <source>
        <strain evidence="5 6">MBTL60-118</strain>
    </source>
</reference>
<dbReference type="EMBL" id="BPEU01000025">
    <property type="protein sequence ID" value="GIU44130.1"/>
    <property type="molecule type" value="Genomic_DNA"/>
</dbReference>
<dbReference type="Gene3D" id="1.10.287.130">
    <property type="match status" value="1"/>
</dbReference>
<evidence type="ECO:0000313" key="6">
    <source>
        <dbReference type="Proteomes" id="UP000773469"/>
    </source>
</evidence>
<dbReference type="EC" id="2.7.13.3" evidence="2"/>
<dbReference type="SMART" id="SM00387">
    <property type="entry name" value="HATPase_c"/>
    <property type="match status" value="1"/>
</dbReference>
<dbReference type="CDD" id="cd00082">
    <property type="entry name" value="HisKA"/>
    <property type="match status" value="1"/>
</dbReference>